<sequence length="346" mass="36378">MRTRRLRVGAVVAVAVLALSACSSTSGTGGGDAGAGQSSTGDSFPVTVEHALGKTTIPKKPERIATVAWANHEVPLALGIVPVGMAKANFGDDDTDGLLPWVAAKLKELNAPTPVLFDETDGIDFEAVSDTRPDVILAPYSGLTPEDYKTLSEIAPVVAYPKAAWATPWRESITLSSKAIGRSADGQKVIADIEKQISDVKAKYPQIQGKSTMFMTHFDTTDLSQVGFYTTHDTRTEFFLDLGMTTPGSIAKASEGTDKFALEQSAEQIDAFDDVDIVVGYGDAEVGRVLAADPLLSKLRAVSNGSVVMLPGTSPAGTAANPTPMSVSWVLDEYASQLAAAADKVK</sequence>
<keyword evidence="4 6" id="KW-0732">Signal</keyword>
<reference evidence="8" key="1">
    <citation type="submission" date="2022-08" db="EMBL/GenBank/DDBJ databases">
        <authorList>
            <person name="Tistechok S."/>
            <person name="Samborskyy M."/>
            <person name="Roman I."/>
        </authorList>
    </citation>
    <scope>NUCLEOTIDE SEQUENCE</scope>
    <source>
        <strain evidence="8">DSM 103496</strain>
    </source>
</reference>
<dbReference type="EMBL" id="JANYMP010000003">
    <property type="protein sequence ID" value="MCS7476755.1"/>
    <property type="molecule type" value="Genomic_DNA"/>
</dbReference>
<accession>A0A9X2VHH7</accession>
<evidence type="ECO:0000256" key="5">
    <source>
        <dbReference type="SAM" id="MobiDB-lite"/>
    </source>
</evidence>
<evidence type="ECO:0000313" key="9">
    <source>
        <dbReference type="Proteomes" id="UP001141259"/>
    </source>
</evidence>
<evidence type="ECO:0000256" key="6">
    <source>
        <dbReference type="SAM" id="SignalP"/>
    </source>
</evidence>
<feature type="signal peptide" evidence="6">
    <location>
        <begin position="1"/>
        <end position="23"/>
    </location>
</feature>
<feature type="region of interest" description="Disordered" evidence="5">
    <location>
        <begin position="24"/>
        <end position="44"/>
    </location>
</feature>
<comment type="caution">
    <text evidence="8">The sequence shown here is derived from an EMBL/GenBank/DDBJ whole genome shotgun (WGS) entry which is preliminary data.</text>
</comment>
<evidence type="ECO:0000313" key="8">
    <source>
        <dbReference type="EMBL" id="MCS7476755.1"/>
    </source>
</evidence>
<organism evidence="8 9">
    <name type="scientific">Umezawaea endophytica</name>
    <dbReference type="NCBI Taxonomy" id="1654476"/>
    <lineage>
        <taxon>Bacteria</taxon>
        <taxon>Bacillati</taxon>
        <taxon>Actinomycetota</taxon>
        <taxon>Actinomycetes</taxon>
        <taxon>Pseudonocardiales</taxon>
        <taxon>Pseudonocardiaceae</taxon>
        <taxon>Umezawaea</taxon>
    </lineage>
</organism>
<comment type="subcellular location">
    <subcellularLocation>
        <location evidence="1">Cell envelope</location>
    </subcellularLocation>
</comment>
<evidence type="ECO:0000256" key="4">
    <source>
        <dbReference type="ARBA" id="ARBA00022729"/>
    </source>
</evidence>
<gene>
    <name evidence="8" type="ORF">NZH93_07805</name>
</gene>
<dbReference type="RefSeq" id="WP_259622270.1">
    <property type="nucleotide sequence ID" value="NZ_JANYMP010000003.1"/>
</dbReference>
<feature type="chain" id="PRO_5040905542" evidence="6">
    <location>
        <begin position="24"/>
        <end position="346"/>
    </location>
</feature>
<dbReference type="Gene3D" id="3.40.50.1980">
    <property type="entry name" value="Nitrogenase molybdenum iron protein domain"/>
    <property type="match status" value="2"/>
</dbReference>
<dbReference type="SUPFAM" id="SSF53807">
    <property type="entry name" value="Helical backbone' metal receptor"/>
    <property type="match status" value="1"/>
</dbReference>
<dbReference type="PROSITE" id="PS51257">
    <property type="entry name" value="PROKAR_LIPOPROTEIN"/>
    <property type="match status" value="1"/>
</dbReference>
<keyword evidence="3" id="KW-0813">Transport</keyword>
<dbReference type="CDD" id="cd01146">
    <property type="entry name" value="FhuD"/>
    <property type="match status" value="1"/>
</dbReference>
<proteinExistence type="inferred from homology"/>
<dbReference type="InterPro" id="IPR002491">
    <property type="entry name" value="ABC_transptr_periplasmic_BD"/>
</dbReference>
<dbReference type="PROSITE" id="PS50983">
    <property type="entry name" value="FE_B12_PBP"/>
    <property type="match status" value="1"/>
</dbReference>
<dbReference type="InterPro" id="IPR051313">
    <property type="entry name" value="Bact_iron-sidero_bind"/>
</dbReference>
<dbReference type="PANTHER" id="PTHR30532:SF24">
    <property type="entry name" value="FERRIC ENTEROBACTIN-BINDING PERIPLASMIC PROTEIN FEPB"/>
    <property type="match status" value="1"/>
</dbReference>
<keyword evidence="9" id="KW-1185">Reference proteome</keyword>
<dbReference type="GO" id="GO:1901678">
    <property type="term" value="P:iron coordination entity transport"/>
    <property type="evidence" value="ECO:0007669"/>
    <property type="project" value="UniProtKB-ARBA"/>
</dbReference>
<evidence type="ECO:0000259" key="7">
    <source>
        <dbReference type="PROSITE" id="PS50983"/>
    </source>
</evidence>
<evidence type="ECO:0000256" key="3">
    <source>
        <dbReference type="ARBA" id="ARBA00022448"/>
    </source>
</evidence>
<dbReference type="PANTHER" id="PTHR30532">
    <property type="entry name" value="IRON III DICITRATE-BINDING PERIPLASMIC PROTEIN"/>
    <property type="match status" value="1"/>
</dbReference>
<protein>
    <submittedName>
        <fullName evidence="8">Iron-siderophore ABC transporter substrate-binding protein</fullName>
    </submittedName>
</protein>
<evidence type="ECO:0000256" key="1">
    <source>
        <dbReference type="ARBA" id="ARBA00004196"/>
    </source>
</evidence>
<dbReference type="Pfam" id="PF01497">
    <property type="entry name" value="Peripla_BP_2"/>
    <property type="match status" value="1"/>
</dbReference>
<dbReference type="GO" id="GO:0030288">
    <property type="term" value="C:outer membrane-bounded periplasmic space"/>
    <property type="evidence" value="ECO:0007669"/>
    <property type="project" value="TreeGrafter"/>
</dbReference>
<feature type="domain" description="Fe/B12 periplasmic-binding" evidence="7">
    <location>
        <begin position="63"/>
        <end position="342"/>
    </location>
</feature>
<evidence type="ECO:0000256" key="2">
    <source>
        <dbReference type="ARBA" id="ARBA00008814"/>
    </source>
</evidence>
<name>A0A9X2VHH7_9PSEU</name>
<dbReference type="AlphaFoldDB" id="A0A9X2VHH7"/>
<comment type="similarity">
    <text evidence="2">Belongs to the bacterial solute-binding protein 8 family.</text>
</comment>
<dbReference type="Proteomes" id="UP001141259">
    <property type="component" value="Unassembled WGS sequence"/>
</dbReference>